<sequence>MKNKIYNEQYISRMVFALAHELRCYMIKRSKNFVHSNTQSRVLHFILAQTEPIYQRDIEKEFSMRPSTASELLKKMQHDELIRREYIEEDNRKKKIILLPKALKYKDEVDKDLSALEASLAQGLTSDEINEFRRISRKIWSNMEEVRAKMGI</sequence>
<evidence type="ECO:0000313" key="5">
    <source>
        <dbReference type="EMBL" id="PNH18066.1"/>
    </source>
</evidence>
<keyword evidence="3" id="KW-0804">Transcription</keyword>
<dbReference type="GO" id="GO:0003700">
    <property type="term" value="F:DNA-binding transcription factor activity"/>
    <property type="evidence" value="ECO:0007669"/>
    <property type="project" value="InterPro"/>
</dbReference>
<dbReference type="PANTHER" id="PTHR42756">
    <property type="entry name" value="TRANSCRIPTIONAL REGULATOR, MARR"/>
    <property type="match status" value="1"/>
</dbReference>
<evidence type="ECO:0000259" key="4">
    <source>
        <dbReference type="PROSITE" id="PS50995"/>
    </source>
</evidence>
<feature type="domain" description="HTH marR-type" evidence="4">
    <location>
        <begin position="8"/>
        <end position="141"/>
    </location>
</feature>
<dbReference type="SUPFAM" id="SSF46785">
    <property type="entry name" value="Winged helix' DNA-binding domain"/>
    <property type="match status" value="1"/>
</dbReference>
<dbReference type="OMA" id="NNICEFE"/>
<name>A0A2J8AZW7_9FIRM</name>
<evidence type="ECO:0000313" key="6">
    <source>
        <dbReference type="Proteomes" id="UP000236394"/>
    </source>
</evidence>
<dbReference type="InterPro" id="IPR000835">
    <property type="entry name" value="HTH_MarR-typ"/>
</dbReference>
<keyword evidence="2" id="KW-0238">DNA-binding</keyword>
<accession>A0A2J8AZW7</accession>
<dbReference type="InterPro" id="IPR036390">
    <property type="entry name" value="WH_DNA-bd_sf"/>
</dbReference>
<keyword evidence="1" id="KW-0805">Transcription regulation</keyword>
<gene>
    <name evidence="5" type="ORF">B7R76_06950</name>
</gene>
<comment type="caution">
    <text evidence="5">The sequence shown here is derived from an EMBL/GenBank/DDBJ whole genome shotgun (WGS) entry which is preliminary data.</text>
</comment>
<organism evidence="5 6">
    <name type="scientific">Mageeibacillus indolicus</name>
    <dbReference type="NCBI Taxonomy" id="884684"/>
    <lineage>
        <taxon>Bacteria</taxon>
        <taxon>Bacillati</taxon>
        <taxon>Bacillota</taxon>
        <taxon>Clostridia</taxon>
        <taxon>Eubacteriales</taxon>
        <taxon>Oscillospiraceae</taxon>
        <taxon>Mageeibacillus</taxon>
    </lineage>
</organism>
<evidence type="ECO:0000256" key="2">
    <source>
        <dbReference type="ARBA" id="ARBA00023125"/>
    </source>
</evidence>
<evidence type="ECO:0000256" key="1">
    <source>
        <dbReference type="ARBA" id="ARBA00023015"/>
    </source>
</evidence>
<dbReference type="RefSeq" id="WP_012992979.1">
    <property type="nucleotide sequence ID" value="NZ_NBZD01000004.1"/>
</dbReference>
<dbReference type="Gene3D" id="1.10.10.10">
    <property type="entry name" value="Winged helix-like DNA-binding domain superfamily/Winged helix DNA-binding domain"/>
    <property type="match status" value="1"/>
</dbReference>
<dbReference type="SMART" id="SM00347">
    <property type="entry name" value="HTH_MARR"/>
    <property type="match status" value="1"/>
</dbReference>
<dbReference type="GO" id="GO:0003677">
    <property type="term" value="F:DNA binding"/>
    <property type="evidence" value="ECO:0007669"/>
    <property type="project" value="UniProtKB-KW"/>
</dbReference>
<dbReference type="Pfam" id="PF01047">
    <property type="entry name" value="MarR"/>
    <property type="match status" value="1"/>
</dbReference>
<proteinExistence type="predicted"/>
<dbReference type="PROSITE" id="PS50995">
    <property type="entry name" value="HTH_MARR_2"/>
    <property type="match status" value="1"/>
</dbReference>
<reference evidence="6" key="1">
    <citation type="submission" date="2017-04" db="EMBL/GenBank/DDBJ databases">
        <authorList>
            <person name="Bumgarner R.E."/>
            <person name="Fredricks D.N."/>
            <person name="Srinivasan S."/>
        </authorList>
    </citation>
    <scope>NUCLEOTIDE SEQUENCE [LARGE SCALE GENOMIC DNA]</scope>
    <source>
        <strain evidence="6">KA00405</strain>
    </source>
</reference>
<dbReference type="AlphaFoldDB" id="A0A2J8AZW7"/>
<dbReference type="Proteomes" id="UP000236394">
    <property type="component" value="Unassembled WGS sequence"/>
</dbReference>
<dbReference type="InterPro" id="IPR036388">
    <property type="entry name" value="WH-like_DNA-bd_sf"/>
</dbReference>
<dbReference type="PANTHER" id="PTHR42756:SF1">
    <property type="entry name" value="TRANSCRIPTIONAL REPRESSOR OF EMRAB OPERON"/>
    <property type="match status" value="1"/>
</dbReference>
<dbReference type="EMBL" id="NBZD01000004">
    <property type="protein sequence ID" value="PNH18066.1"/>
    <property type="molecule type" value="Genomic_DNA"/>
</dbReference>
<protein>
    <submittedName>
        <fullName evidence="5">MarR family transcriptional regulator</fullName>
    </submittedName>
</protein>
<evidence type="ECO:0000256" key="3">
    <source>
        <dbReference type="ARBA" id="ARBA00023163"/>
    </source>
</evidence>